<dbReference type="Proteomes" id="UP000000311">
    <property type="component" value="Unassembled WGS sequence"/>
</dbReference>
<gene>
    <name evidence="2" type="ORF">EAG_04624</name>
</gene>
<feature type="compositionally biased region" description="Basic residues" evidence="1">
    <location>
        <begin position="61"/>
        <end position="73"/>
    </location>
</feature>
<feature type="region of interest" description="Disordered" evidence="1">
    <location>
        <begin position="1"/>
        <end position="73"/>
    </location>
</feature>
<sequence>MEERESEAGERRGKETDIKRETEDVGLGRRLAAAAAPLDVRRDNSRYDRPERRGEGEGTRRRGGRHRRKRSKACHRYRQMTLRMSPYYTRAANLSKEHLRDRSPQVAAGREGQTAVLLFLTVCSLQNYHSSQKETLQTQIRIANSNLILISTSLRAYFNDDLFTNETITVEKRRGFCAGKHKSEGSETGASYTTYTNIVKLYQIKAKLTLRQLWYQGTHHSETDKTAIKYLGHIDVTSDNEARNLRDSREDDKENTPKDRRMLVREQERARKVRKRKGKIVGDLKGVSGLTGPTGYFSTRIRLFFRSYAHYIVQGHEKSFPKDNFSFSQKPEHIVKHQQRKKCTLRSCSSSGKSSPKCLSILWDTDYFIVPECSPVSFHRYEGCFRKKESAADNGKDTRAKAHFEFTGRLASPGHGKDWTLLSRKNRLLAAEAQRLFIAHVAKKKRSREVTYCHIPRVSELKERRCLEAAKEARHFKGIPPLGARRDFSEKILPIVVEEKEETGTTMTAPSVYETKLNLKS</sequence>
<organism evidence="3">
    <name type="scientific">Camponotus floridanus</name>
    <name type="common">Florida carpenter ant</name>
    <dbReference type="NCBI Taxonomy" id="104421"/>
    <lineage>
        <taxon>Eukaryota</taxon>
        <taxon>Metazoa</taxon>
        <taxon>Ecdysozoa</taxon>
        <taxon>Arthropoda</taxon>
        <taxon>Hexapoda</taxon>
        <taxon>Insecta</taxon>
        <taxon>Pterygota</taxon>
        <taxon>Neoptera</taxon>
        <taxon>Endopterygota</taxon>
        <taxon>Hymenoptera</taxon>
        <taxon>Apocrita</taxon>
        <taxon>Aculeata</taxon>
        <taxon>Formicoidea</taxon>
        <taxon>Formicidae</taxon>
        <taxon>Formicinae</taxon>
        <taxon>Camponotus</taxon>
    </lineage>
</organism>
<feature type="compositionally biased region" description="Basic and acidic residues" evidence="1">
    <location>
        <begin position="241"/>
        <end position="270"/>
    </location>
</feature>
<feature type="compositionally biased region" description="Basic and acidic residues" evidence="1">
    <location>
        <begin position="1"/>
        <end position="27"/>
    </location>
</feature>
<evidence type="ECO:0000313" key="3">
    <source>
        <dbReference type="Proteomes" id="UP000000311"/>
    </source>
</evidence>
<feature type="compositionally biased region" description="Basic and acidic residues" evidence="1">
    <location>
        <begin position="39"/>
        <end position="60"/>
    </location>
</feature>
<reference evidence="2 3" key="1">
    <citation type="journal article" date="2010" name="Science">
        <title>Genomic comparison of the ants Camponotus floridanus and Harpegnathos saltator.</title>
        <authorList>
            <person name="Bonasio R."/>
            <person name="Zhang G."/>
            <person name="Ye C."/>
            <person name="Mutti N.S."/>
            <person name="Fang X."/>
            <person name="Qin N."/>
            <person name="Donahue G."/>
            <person name="Yang P."/>
            <person name="Li Q."/>
            <person name="Li C."/>
            <person name="Zhang P."/>
            <person name="Huang Z."/>
            <person name="Berger S.L."/>
            <person name="Reinberg D."/>
            <person name="Wang J."/>
            <person name="Liebig J."/>
        </authorList>
    </citation>
    <scope>NUCLEOTIDE SEQUENCE [LARGE SCALE GENOMIC DNA]</scope>
    <source>
        <strain evidence="3">C129</strain>
    </source>
</reference>
<evidence type="ECO:0000313" key="2">
    <source>
        <dbReference type="EMBL" id="EFN72524.1"/>
    </source>
</evidence>
<proteinExistence type="predicted"/>
<keyword evidence="3" id="KW-1185">Reference proteome</keyword>
<dbReference type="EMBL" id="GL435905">
    <property type="protein sequence ID" value="EFN72524.1"/>
    <property type="molecule type" value="Genomic_DNA"/>
</dbReference>
<name>E2A211_CAMFO</name>
<evidence type="ECO:0000256" key="1">
    <source>
        <dbReference type="SAM" id="MobiDB-lite"/>
    </source>
</evidence>
<dbReference type="InParanoid" id="E2A211"/>
<dbReference type="AlphaFoldDB" id="E2A211"/>
<accession>E2A211</accession>
<protein>
    <submittedName>
        <fullName evidence="2">Uncharacterized protein</fullName>
    </submittedName>
</protein>
<feature type="region of interest" description="Disordered" evidence="1">
    <location>
        <begin position="241"/>
        <end position="271"/>
    </location>
</feature>